<feature type="domain" description="ABC3 transporter permease C-terminal" evidence="7">
    <location>
        <begin position="686"/>
        <end position="799"/>
    </location>
</feature>
<keyword evidence="4 6" id="KW-1133">Transmembrane helix</keyword>
<feature type="transmembrane region" description="Helical" evidence="6">
    <location>
        <begin position="735"/>
        <end position="755"/>
    </location>
</feature>
<keyword evidence="2" id="KW-1003">Cell membrane</keyword>
<comment type="caution">
    <text evidence="9">The sequence shown here is derived from an EMBL/GenBank/DDBJ whole genome shotgun (WGS) entry which is preliminary data.</text>
</comment>
<evidence type="ECO:0000256" key="1">
    <source>
        <dbReference type="ARBA" id="ARBA00004651"/>
    </source>
</evidence>
<gene>
    <name evidence="9" type="ORF">BC781_10936</name>
</gene>
<evidence type="ECO:0000256" key="4">
    <source>
        <dbReference type="ARBA" id="ARBA00022989"/>
    </source>
</evidence>
<dbReference type="InterPro" id="IPR025857">
    <property type="entry name" value="MacB_PCD"/>
</dbReference>
<protein>
    <submittedName>
        <fullName evidence="9">Putative ABC transport system permease protein</fullName>
    </submittedName>
</protein>
<evidence type="ECO:0000259" key="8">
    <source>
        <dbReference type="Pfam" id="PF12704"/>
    </source>
</evidence>
<dbReference type="RefSeq" id="WP_109622363.1">
    <property type="nucleotide sequence ID" value="NZ_QGDO01000009.1"/>
</dbReference>
<evidence type="ECO:0000256" key="5">
    <source>
        <dbReference type="ARBA" id="ARBA00023136"/>
    </source>
</evidence>
<dbReference type="Pfam" id="PF12704">
    <property type="entry name" value="MacB_PCD"/>
    <property type="match status" value="1"/>
</dbReference>
<dbReference type="OrthoDB" id="5933722at2"/>
<name>A0A315Z0E6_SEDFL</name>
<feature type="transmembrane region" description="Helical" evidence="6">
    <location>
        <begin position="767"/>
        <end position="787"/>
    </location>
</feature>
<evidence type="ECO:0000313" key="10">
    <source>
        <dbReference type="Proteomes" id="UP000245535"/>
    </source>
</evidence>
<comment type="subcellular location">
    <subcellularLocation>
        <location evidence="1">Cell membrane</location>
        <topology evidence="1">Multi-pass membrane protein</topology>
    </subcellularLocation>
</comment>
<feature type="domain" description="ABC3 transporter permease C-terminal" evidence="7">
    <location>
        <begin position="298"/>
        <end position="412"/>
    </location>
</feature>
<feature type="transmembrane region" description="Helical" evidence="6">
    <location>
        <begin position="387"/>
        <end position="414"/>
    </location>
</feature>
<accession>A0A315Z0E6</accession>
<dbReference type="Pfam" id="PF02687">
    <property type="entry name" value="FtsX"/>
    <property type="match status" value="2"/>
</dbReference>
<feature type="transmembrane region" description="Helical" evidence="6">
    <location>
        <begin position="435"/>
        <end position="455"/>
    </location>
</feature>
<feature type="transmembrane region" description="Helical" evidence="6">
    <location>
        <begin position="292"/>
        <end position="314"/>
    </location>
</feature>
<dbReference type="PANTHER" id="PTHR30572:SF18">
    <property type="entry name" value="ABC-TYPE MACROLIDE FAMILY EXPORT SYSTEM PERMEASE COMPONENT 2"/>
    <property type="match status" value="1"/>
</dbReference>
<feature type="transmembrane region" description="Helical" evidence="6">
    <location>
        <begin position="683"/>
        <end position="707"/>
    </location>
</feature>
<evidence type="ECO:0000256" key="6">
    <source>
        <dbReference type="SAM" id="Phobius"/>
    </source>
</evidence>
<proteinExistence type="predicted"/>
<sequence>MWKNYLKITVRHLLKHKFYTFINVFGLSVGLSVCLMIFFYVQDELSYDRHHENVDQIYRVYGDLTFNESRFEGPITPYPVVQSYLDNFNEFEAGVRLKHYGEELIQYNNKTLKIDEIMRTEPSIFDVFTIPFIKGDPKTALQDETSIVLDEDHATKIFGDEDPIGKTILFENKKAYTVRGVMKNLPSNSHLEFKAMVLMVAKDNFNYRSWLSNNYYSYFKVKEGVDIEELGDRISMHSVEKMLPEIEQFLGKAAADPVLMRQSVHYSLQKLVDIHLYSHSDSEMSNNGNISYVYIFSAIAFFILLIACINYINLATARSADRAKEVGIRKVLGAARKQVIKQFLSESFLLAVIAMIFALLIVENTLPYFNTLAGKELDPSYFGNLPVFIVLIGFILFVGVLAGSYPALFLSSFVPSKVLKGSLRTGMKGGSLRSILVIGQFAISTFLIAATLIIFKQLNYIQNKELGYDREHIIILGDAHMLKDQKKSFRNELAKHSSIKSSSSSSYLPVPSWNNNTMYWPTPNADLNTGLLMDVFNIDEDYVDVLNIEIIKGRNFDRKILTDSTAIILNESAVEEMNLGENPLGKFVYTYKSPTELQPLKIIGVAKNFHYRSLHHQIGELGLRMGNYSQDIIIKTQANQLDQALEHIEKQWSATTGGLPFKYHFFDEKFNNMYKTEQQTGQLFAVLAGLSILIACLGLFGLAAFTAEQKTKEIGVRKVLGASVMQIVMMISKEFGKLVLIAFVIAAPLSWFVMNEWLTTFEFRTEINVSVLLFAGFISALIAWLTMSYHAIKAARTNPAFSLKYE</sequence>
<evidence type="ECO:0000313" key="9">
    <source>
        <dbReference type="EMBL" id="PWJ36022.1"/>
    </source>
</evidence>
<evidence type="ECO:0000259" key="7">
    <source>
        <dbReference type="Pfam" id="PF02687"/>
    </source>
</evidence>
<keyword evidence="3 6" id="KW-0812">Transmembrane</keyword>
<dbReference type="InterPro" id="IPR003838">
    <property type="entry name" value="ABC3_permease_C"/>
</dbReference>
<dbReference type="Proteomes" id="UP000245535">
    <property type="component" value="Unassembled WGS sequence"/>
</dbReference>
<dbReference type="GO" id="GO:0005886">
    <property type="term" value="C:plasma membrane"/>
    <property type="evidence" value="ECO:0007669"/>
    <property type="project" value="UniProtKB-SubCell"/>
</dbReference>
<dbReference type="GO" id="GO:0022857">
    <property type="term" value="F:transmembrane transporter activity"/>
    <property type="evidence" value="ECO:0007669"/>
    <property type="project" value="TreeGrafter"/>
</dbReference>
<organism evidence="9 10">
    <name type="scientific">Sediminitomix flava</name>
    <dbReference type="NCBI Taxonomy" id="379075"/>
    <lineage>
        <taxon>Bacteria</taxon>
        <taxon>Pseudomonadati</taxon>
        <taxon>Bacteroidota</taxon>
        <taxon>Cytophagia</taxon>
        <taxon>Cytophagales</taxon>
        <taxon>Flammeovirgaceae</taxon>
        <taxon>Sediminitomix</taxon>
    </lineage>
</organism>
<dbReference type="EMBL" id="QGDO01000009">
    <property type="protein sequence ID" value="PWJ36022.1"/>
    <property type="molecule type" value="Genomic_DNA"/>
</dbReference>
<reference evidence="9 10" key="1">
    <citation type="submission" date="2018-03" db="EMBL/GenBank/DDBJ databases">
        <title>Genomic Encyclopedia of Archaeal and Bacterial Type Strains, Phase II (KMG-II): from individual species to whole genera.</title>
        <authorList>
            <person name="Goeker M."/>
        </authorList>
    </citation>
    <scope>NUCLEOTIDE SEQUENCE [LARGE SCALE GENOMIC DNA]</scope>
    <source>
        <strain evidence="9 10">DSM 28229</strain>
    </source>
</reference>
<dbReference type="AlphaFoldDB" id="A0A315Z0E6"/>
<keyword evidence="5 6" id="KW-0472">Membrane</keyword>
<feature type="domain" description="MacB-like periplasmic core" evidence="8">
    <location>
        <begin position="20"/>
        <end position="234"/>
    </location>
</feature>
<evidence type="ECO:0000256" key="3">
    <source>
        <dbReference type="ARBA" id="ARBA00022692"/>
    </source>
</evidence>
<keyword evidence="10" id="KW-1185">Reference proteome</keyword>
<dbReference type="InterPro" id="IPR050250">
    <property type="entry name" value="Macrolide_Exporter_MacB"/>
</dbReference>
<dbReference type="PANTHER" id="PTHR30572">
    <property type="entry name" value="MEMBRANE COMPONENT OF TRANSPORTER-RELATED"/>
    <property type="match status" value="1"/>
</dbReference>
<feature type="transmembrane region" description="Helical" evidence="6">
    <location>
        <begin position="21"/>
        <end position="41"/>
    </location>
</feature>
<evidence type="ECO:0000256" key="2">
    <source>
        <dbReference type="ARBA" id="ARBA00022475"/>
    </source>
</evidence>
<feature type="transmembrane region" description="Helical" evidence="6">
    <location>
        <begin position="343"/>
        <end position="362"/>
    </location>
</feature>